<dbReference type="Proteomes" id="UP000182491">
    <property type="component" value="Unassembled WGS sequence"/>
</dbReference>
<sequence length="63" mass="7138">MAAETTQALLWDTILMLRGTGRMTSREAAAICLVRFTWTPEQAKAKLEGLQERLYIVKRLKTG</sequence>
<gene>
    <name evidence="1" type="ORF">SAMN04487941_3923</name>
</gene>
<dbReference type="EMBL" id="FPCA01000007">
    <property type="protein sequence ID" value="SFU99143.1"/>
    <property type="molecule type" value="Genomic_DNA"/>
</dbReference>
<evidence type="ECO:0000313" key="1">
    <source>
        <dbReference type="EMBL" id="SFU99143.1"/>
    </source>
</evidence>
<reference evidence="2" key="1">
    <citation type="submission" date="2016-10" db="EMBL/GenBank/DDBJ databases">
        <authorList>
            <person name="Varghese N."/>
        </authorList>
    </citation>
    <scope>NUCLEOTIDE SEQUENCE [LARGE SCALE GENOMIC DNA]</scope>
    <source>
        <strain evidence="2">DSM 18820</strain>
    </source>
</reference>
<dbReference type="RefSeq" id="WP_068840325.1">
    <property type="nucleotide sequence ID" value="NZ_BMXC01000008.1"/>
</dbReference>
<evidence type="ECO:0000313" key="2">
    <source>
        <dbReference type="Proteomes" id="UP000182491"/>
    </source>
</evidence>
<organism evidence="1 2">
    <name type="scientific">Pontibacter akesuensis</name>
    <dbReference type="NCBI Taxonomy" id="388950"/>
    <lineage>
        <taxon>Bacteria</taxon>
        <taxon>Pseudomonadati</taxon>
        <taxon>Bacteroidota</taxon>
        <taxon>Cytophagia</taxon>
        <taxon>Cytophagales</taxon>
        <taxon>Hymenobacteraceae</taxon>
        <taxon>Pontibacter</taxon>
    </lineage>
</organism>
<proteinExistence type="predicted"/>
<keyword evidence="2" id="KW-1185">Reference proteome</keyword>
<dbReference type="AlphaFoldDB" id="A0A1I7KNX3"/>
<accession>A0A1I7KNX3</accession>
<name>A0A1I7KNX3_9BACT</name>
<protein>
    <submittedName>
        <fullName evidence="1">Uncharacterized protein</fullName>
    </submittedName>
</protein>
<dbReference type="OrthoDB" id="855422at2"/>